<protein>
    <submittedName>
        <fullName evidence="1">Unnamed protein product</fullName>
    </submittedName>
</protein>
<dbReference type="Proteomes" id="UP001165064">
    <property type="component" value="Unassembled WGS sequence"/>
</dbReference>
<keyword evidence="2" id="KW-1185">Reference proteome</keyword>
<name>A0ACB5T3T5_AMBMO</name>
<comment type="caution">
    <text evidence="1">The sequence shown here is derived from an EMBL/GenBank/DDBJ whole genome shotgun (WGS) entry which is preliminary data.</text>
</comment>
<evidence type="ECO:0000313" key="1">
    <source>
        <dbReference type="EMBL" id="GME79605.1"/>
    </source>
</evidence>
<organism evidence="1 2">
    <name type="scientific">Ambrosiozyma monospora</name>
    <name type="common">Yeast</name>
    <name type="synonym">Endomycopsis monosporus</name>
    <dbReference type="NCBI Taxonomy" id="43982"/>
    <lineage>
        <taxon>Eukaryota</taxon>
        <taxon>Fungi</taxon>
        <taxon>Dikarya</taxon>
        <taxon>Ascomycota</taxon>
        <taxon>Saccharomycotina</taxon>
        <taxon>Pichiomycetes</taxon>
        <taxon>Pichiales</taxon>
        <taxon>Pichiaceae</taxon>
        <taxon>Ambrosiozyma</taxon>
    </lineage>
</organism>
<reference evidence="1" key="1">
    <citation type="submission" date="2023-04" db="EMBL/GenBank/DDBJ databases">
        <title>Ambrosiozyma monospora NBRC 10751.</title>
        <authorList>
            <person name="Ichikawa N."/>
            <person name="Sato H."/>
            <person name="Tonouchi N."/>
        </authorList>
    </citation>
    <scope>NUCLEOTIDE SEQUENCE</scope>
    <source>
        <strain evidence="1">NBRC 10751</strain>
    </source>
</reference>
<proteinExistence type="predicted"/>
<sequence length="711" mass="76444">MAIIPTTVYKKGNAENDSSSDNSFDGKFIDVTKSVDRKKSDVKAVEMDLDDSFDMKFSNSFENIDTSFSNFDHELDSAVASKSILNQPVDEQQSGYELAKAVPPALPAVPAALSRKNSPLPSPASERFSKIPPLPQSKFSETAHNQITEAQKHVGSSMGYLESEKPADDATSKKSQKTPKLNTSTTSTFDASQKPFSSSATPRLVSGGSGDSNKFNDDMSHLNPNTSPRKMSHQSTNSVASTRRKPPPLQTNVHEPASSFATPTTVHDATFDSNDSTSTVAESVLKKGANLFNFNKSASSHHLPGFNDASSTSSKGFKLGRRKSSTNPELTPELPHQPTASSPKLTKTKGFLKKFGIKTNINNNGSGANSPNTSREHDSFESNDSGAPHGVFSTSGSTKRSNFFKPVNLSLLPKLNKSGSQLEQKEEEKPPVVTPVEVDDALYNYRLTVSQPKEEVDDDVRFSKIIDMDAVIEEEEGGPKDVIKNPIQSPLETNAEPETDFLKIDLDNSPKKKPSALGITTTGLNNDSAALEGNDSKDSFDFHQSSPVRTSFAAGLSSALEEKVFSTSYKKSKSRSPSTAPSSAPTRIPSAAATASPTVGIDPILHNADTYPLPNSRKFSDEIAKSKSKPVTDDVFQQKTRQVSPTESFGHSTNGSSSRNMAPKEPSHTQSKESSSRDITMAGTATPESKPNKSLIDGVVGIDEKSKSTPP</sequence>
<gene>
    <name evidence="1" type="ORF">Amon02_000403600</name>
</gene>
<accession>A0ACB5T3T5</accession>
<dbReference type="EMBL" id="BSXS01002664">
    <property type="protein sequence ID" value="GME79605.1"/>
    <property type="molecule type" value="Genomic_DNA"/>
</dbReference>
<evidence type="ECO:0000313" key="2">
    <source>
        <dbReference type="Proteomes" id="UP001165064"/>
    </source>
</evidence>